<gene>
    <name evidence="1" type="ORF">WKI58_28125</name>
</gene>
<evidence type="ECO:0000313" key="1">
    <source>
        <dbReference type="EMBL" id="MEJ8660340.1"/>
    </source>
</evidence>
<reference evidence="1" key="1">
    <citation type="submission" date="2024-03" db="EMBL/GenBank/DDBJ databases">
        <title>Novel Streptomyces species of biotechnological and ecological value are a feature of Machair soil.</title>
        <authorList>
            <person name="Prole J.R."/>
            <person name="Goodfellow M."/>
            <person name="Allenby N."/>
            <person name="Ward A.C."/>
        </authorList>
    </citation>
    <scope>NUCLEOTIDE SEQUENCE</scope>
    <source>
        <strain evidence="1">MS1.AVA.4</strain>
    </source>
</reference>
<evidence type="ECO:0000313" key="2">
    <source>
        <dbReference type="Proteomes" id="UP001375539"/>
    </source>
</evidence>
<dbReference type="Proteomes" id="UP001375539">
    <property type="component" value="Unassembled WGS sequence"/>
</dbReference>
<keyword evidence="1" id="KW-0012">Acyltransferase</keyword>
<dbReference type="EC" id="2.3.1.-" evidence="1"/>
<accession>A0ACC6QP84</accession>
<dbReference type="EMBL" id="JBBKAI010000002">
    <property type="protein sequence ID" value="MEJ8660340.1"/>
    <property type="molecule type" value="Genomic_DNA"/>
</dbReference>
<name>A0ACC6QP84_9ACTN</name>
<comment type="caution">
    <text evidence="1">The sequence shown here is derived from an EMBL/GenBank/DDBJ whole genome shotgun (WGS) entry which is preliminary data.</text>
</comment>
<sequence length="439" mass="44311">MSHRGANGRRVVVTGLGAISCLGSGVPAFWQGLTSGGGAPRPVTDPDARMENRLMYLVPAADVPDGPERHAHVELAAGPRMAIAAAHEAVADAGLDEARRERLCVVLGVEMGNAGRHEARRAAEHGAPIRQGAGRWSPMTVTSAAVSAAIGATGGSTSVGNACAASGYAAAIAADMIRAGEADVVLTGGAEGPTRVGMGVFNRIGAADPVACRPFDTDRQGTLFGDGAAMLVLESAEHAEARGATPYAELSAAAFSCDAHHPTAPDPGGTQAVLGMRRALADAGLRPEDVGGVVPHGTGTPLNDVVESEALREVFGEHCDELPLFSLKAMIGHTAGVAGAFGVLTAALMLHHGRVPANAPVTAQDPRCAVWLPQDRPVPLSASAVLVNAYAFGGNNVSLVLSGVPGAGSARERQGTAGRAATARHDPAPQDTGTRGAAA</sequence>
<protein>
    <submittedName>
        <fullName evidence="1">Beta-ketoacyl-[acyl-carrier-protein] synthase family protein</fullName>
        <ecNumber evidence="1">2.3.1.-</ecNumber>
    </submittedName>
</protein>
<proteinExistence type="predicted"/>
<organism evidence="1 2">
    <name type="scientific">Streptomyces pratisoli</name>
    <dbReference type="NCBI Taxonomy" id="3139917"/>
    <lineage>
        <taxon>Bacteria</taxon>
        <taxon>Bacillati</taxon>
        <taxon>Actinomycetota</taxon>
        <taxon>Actinomycetes</taxon>
        <taxon>Kitasatosporales</taxon>
        <taxon>Streptomycetaceae</taxon>
        <taxon>Streptomyces</taxon>
    </lineage>
</organism>
<keyword evidence="2" id="KW-1185">Reference proteome</keyword>
<keyword evidence="1" id="KW-0808">Transferase</keyword>